<feature type="compositionally biased region" description="Basic and acidic residues" evidence="2">
    <location>
        <begin position="970"/>
        <end position="989"/>
    </location>
</feature>
<name>A0A8B6BIB5_MYTGA</name>
<gene>
    <name evidence="3" type="ORF">MGAL_10B054866</name>
</gene>
<dbReference type="EMBL" id="UYJE01000152">
    <property type="protein sequence ID" value="VDH90610.1"/>
    <property type="molecule type" value="Genomic_DNA"/>
</dbReference>
<feature type="region of interest" description="Disordered" evidence="2">
    <location>
        <begin position="1278"/>
        <end position="1309"/>
    </location>
</feature>
<feature type="coiled-coil region" evidence="1">
    <location>
        <begin position="18"/>
        <end position="101"/>
    </location>
</feature>
<sequence>MIEEEGKENATTTTNNIMRAIEDEKNICISQIEDLRDEQAVLRTQIERKQEKIIQLQKDFNEMKLDNKKITEEEKEIKHQVKRLETEIIVLTNNLSQVSENTDLVLVQFHELRVHIENESKMPQDNTYNNAVINDTQTLDNGMMEKTSKDIHEINKERVKKEKSQNSQEDVRKYDEQQRSAYEELDNRIKESNELFKTYHESDKTLHATSHQHLIDLKQTLQNKGKHYEELRDQKQNNQENNQSAEDRTILINEIKTQFNELKEVIENDMTIRHKQYKETTNINKSSLAEERVSYAKTVDDDRNYHDQQRNELRQLRQAVEGSIKIHEAEGENNRKAHDIQLEEFHDLKNIVEIRMKNIQNRHTEEEGDDHYPLKYINQIKEHMNEFEQLIKDDKLSHECQIQEFRELRQLLDNDRSVNKVLGGEKEEDNGEWKDEMKAIKTAIESDIKMHEEHRKLFDQYQKSQEQELHELKKAVVNSQANKVHKAAKPGEHTDIFVDAISHIDQLKEVLSNNSESQNKQIKDLEVLKNTIEIDMKLREEQREYDRTVLNENMNGIKHKLGSILAACDKQNVSPTTEQSIDRQDNSDDGNQGEIIRYHFNILKEMIEKDMLLQDERREAERIHNEKQQMETQRLVTILENDRELRAEQRQDFLNLKENLDSNTKFQEQQVEVQKSYHNNLKVLEKTFERYAALQVNTSGPDDSKQHGYISNNIPGSLSSQFEDQSIDRRIKDQQLHDGNGIQEQLQNTLQKLNVNIGDNIQHLKDLNDRQETLHGIELNEFKEIKKKMDVSNKYQETQGQSIQEMIGQMEKGNNQLENSLLVDRNFHKEQRENDRKYYTELRQSEKRVIENQYEDYRRSQQELKNVSMELHTETRKSLTSRITAVLDVCQETSELVNRLDKRPLGAIKQGEITADNGLVVYDYVERIDNHFYELKHTMDKDRKRQEKQHDEKSKFKLEQREHKKKIKEKHREEDRKSKEELRKQENQLRENQIEEMQILRLTVENDKRIQGKQQEETTRLIKKNNKDVLDLKQVIDDERQLLERQRRETRLSKDESKENDRKQIEKLCDDTYIVKNQFQELNEVFTRDRKLYERQREEDILYRVEQRDHQKKIQEKQREEFHLLKEELAKGRKYQENQREDIDKMRTRFEELKQTIEWDRNFQDKQRDNERKNVDEQRQIDRRLYYQQKEQFQELMKSVENDRKINKENVQEMNGNISQIIKAVKKPKSLSKPEKKSKIPEKEVRIKKRKTTEKVLLQRRRGIEVVVLPKIPSNITSRQREDLHKETTKKKTTKTFKKKKKKKKLIIL</sequence>
<keyword evidence="4" id="KW-1185">Reference proteome</keyword>
<dbReference type="Proteomes" id="UP000596742">
    <property type="component" value="Unassembled WGS sequence"/>
</dbReference>
<comment type="caution">
    <text evidence="3">The sequence shown here is derived from an EMBL/GenBank/DDBJ whole genome shotgun (WGS) entry which is preliminary data.</text>
</comment>
<accession>A0A8B6BIB5</accession>
<feature type="region of interest" description="Disordered" evidence="2">
    <location>
        <begin position="940"/>
        <end position="989"/>
    </location>
</feature>
<protein>
    <submittedName>
        <fullName evidence="3">Uncharacterized protein</fullName>
    </submittedName>
</protein>
<organism evidence="3 4">
    <name type="scientific">Mytilus galloprovincialis</name>
    <name type="common">Mediterranean mussel</name>
    <dbReference type="NCBI Taxonomy" id="29158"/>
    <lineage>
        <taxon>Eukaryota</taxon>
        <taxon>Metazoa</taxon>
        <taxon>Spiralia</taxon>
        <taxon>Lophotrochozoa</taxon>
        <taxon>Mollusca</taxon>
        <taxon>Bivalvia</taxon>
        <taxon>Autobranchia</taxon>
        <taxon>Pteriomorphia</taxon>
        <taxon>Mytilida</taxon>
        <taxon>Mytiloidea</taxon>
        <taxon>Mytilidae</taxon>
        <taxon>Mytilinae</taxon>
        <taxon>Mytilus</taxon>
    </lineage>
</organism>
<evidence type="ECO:0000313" key="4">
    <source>
        <dbReference type="Proteomes" id="UP000596742"/>
    </source>
</evidence>
<keyword evidence="1" id="KW-0175">Coiled coil</keyword>
<feature type="compositionally biased region" description="Basic residues" evidence="2">
    <location>
        <begin position="1288"/>
        <end position="1309"/>
    </location>
</feature>
<evidence type="ECO:0000313" key="3">
    <source>
        <dbReference type="EMBL" id="VDH90610.1"/>
    </source>
</evidence>
<feature type="region of interest" description="Disordered" evidence="2">
    <location>
        <begin position="158"/>
        <end position="179"/>
    </location>
</feature>
<proteinExistence type="predicted"/>
<feature type="compositionally biased region" description="Basic and acidic residues" evidence="2">
    <location>
        <begin position="940"/>
        <end position="962"/>
    </location>
</feature>
<feature type="coiled-coil region" evidence="1">
    <location>
        <begin position="214"/>
        <end position="248"/>
    </location>
</feature>
<feature type="coiled-coil region" evidence="1">
    <location>
        <begin position="1029"/>
        <end position="1060"/>
    </location>
</feature>
<dbReference type="OrthoDB" id="10382781at2759"/>
<reference evidence="3" key="1">
    <citation type="submission" date="2018-11" db="EMBL/GenBank/DDBJ databases">
        <authorList>
            <person name="Alioto T."/>
            <person name="Alioto T."/>
        </authorList>
    </citation>
    <scope>NUCLEOTIDE SEQUENCE</scope>
</reference>
<evidence type="ECO:0000256" key="1">
    <source>
        <dbReference type="SAM" id="Coils"/>
    </source>
</evidence>
<evidence type="ECO:0000256" key="2">
    <source>
        <dbReference type="SAM" id="MobiDB-lite"/>
    </source>
</evidence>